<evidence type="ECO:0000313" key="2">
    <source>
        <dbReference type="EMBL" id="CAD9167178.1"/>
    </source>
</evidence>
<sequence>MAPVAIWPLLLAAIASTCSASAGDPGDSATLLQLDATVGHAKEDACECLVWKDVYQKHGLECGKGKELTFAGGYEAKAEYGDTFCTKFYEKLSGNYCAQLHWGQQREEQWCYVSKACTSFDIGMGGNAGPVKWKQCTPGKDKMLGRMPLEEIYNLSVAEMVDFSMFAKMSYPVYKTWGLIWPAVHICAVNPSETGEKCIATREVQAGGQPMIFDSKTGSTPFGMVYGDKAYEIRFTKWFYGNALRHPDRLAIPENVVKATEYECVAGCGQ</sequence>
<proteinExistence type="predicted"/>
<evidence type="ECO:0000256" key="1">
    <source>
        <dbReference type="SAM" id="SignalP"/>
    </source>
</evidence>
<dbReference type="EMBL" id="HBGE01073378">
    <property type="protein sequence ID" value="CAD9167178.1"/>
    <property type="molecule type" value="Transcribed_RNA"/>
</dbReference>
<reference evidence="2" key="1">
    <citation type="submission" date="2021-01" db="EMBL/GenBank/DDBJ databases">
        <authorList>
            <person name="Corre E."/>
            <person name="Pelletier E."/>
            <person name="Niang G."/>
            <person name="Scheremetjew M."/>
            <person name="Finn R."/>
            <person name="Kale V."/>
            <person name="Holt S."/>
            <person name="Cochrane G."/>
            <person name="Meng A."/>
            <person name="Brown T."/>
            <person name="Cohen L."/>
        </authorList>
    </citation>
    <scope>NUCLEOTIDE SEQUENCE</scope>
    <source>
        <strain evidence="2">OF101</strain>
    </source>
</reference>
<name>A0A7S1WGD2_ALECA</name>
<feature type="chain" id="PRO_5031143955" evidence="1">
    <location>
        <begin position="21"/>
        <end position="270"/>
    </location>
</feature>
<organism evidence="2">
    <name type="scientific">Alexandrium catenella</name>
    <name type="common">Red tide dinoflagellate</name>
    <name type="synonym">Gonyaulax catenella</name>
    <dbReference type="NCBI Taxonomy" id="2925"/>
    <lineage>
        <taxon>Eukaryota</taxon>
        <taxon>Sar</taxon>
        <taxon>Alveolata</taxon>
        <taxon>Dinophyceae</taxon>
        <taxon>Gonyaulacales</taxon>
        <taxon>Pyrocystaceae</taxon>
        <taxon>Alexandrium</taxon>
    </lineage>
</organism>
<accession>A0A7S1WGD2</accession>
<protein>
    <submittedName>
        <fullName evidence="2">Uncharacterized protein</fullName>
    </submittedName>
</protein>
<dbReference type="AlphaFoldDB" id="A0A7S1WGD2"/>
<gene>
    <name evidence="2" type="ORF">ACAT0790_LOCUS43946</name>
</gene>
<feature type="signal peptide" evidence="1">
    <location>
        <begin position="1"/>
        <end position="20"/>
    </location>
</feature>
<keyword evidence="1" id="KW-0732">Signal</keyword>